<dbReference type="GO" id="GO:0005856">
    <property type="term" value="C:cytoskeleton"/>
    <property type="evidence" value="ECO:0007669"/>
    <property type="project" value="UniProtKB-ARBA"/>
</dbReference>
<proteinExistence type="predicted"/>
<evidence type="ECO:0000256" key="2">
    <source>
        <dbReference type="SAM" id="Coils"/>
    </source>
</evidence>
<evidence type="ECO:0000313" key="5">
    <source>
        <dbReference type="EMBL" id="ACO65370.1"/>
    </source>
</evidence>
<dbReference type="PANTHER" id="PTHR21683:SF2">
    <property type="entry name" value="COILED-COIL DOMAIN-CONTAINING PROTEIN 42 LIKE-2-LIKE"/>
    <property type="match status" value="1"/>
</dbReference>
<dbReference type="InterPro" id="IPR051147">
    <property type="entry name" value="CFAP_domain-containing"/>
</dbReference>
<dbReference type="AlphaFoldDB" id="C1EBE9"/>
<reference evidence="5 6" key="1">
    <citation type="journal article" date="2009" name="Science">
        <title>Green evolution and dynamic adaptations revealed by genomes of the marine picoeukaryotes Micromonas.</title>
        <authorList>
            <person name="Worden A.Z."/>
            <person name="Lee J.H."/>
            <person name="Mock T."/>
            <person name="Rouze P."/>
            <person name="Simmons M.P."/>
            <person name="Aerts A.L."/>
            <person name="Allen A.E."/>
            <person name="Cuvelier M.L."/>
            <person name="Derelle E."/>
            <person name="Everett M.V."/>
            <person name="Foulon E."/>
            <person name="Grimwood J."/>
            <person name="Gundlach H."/>
            <person name="Henrissat B."/>
            <person name="Napoli C."/>
            <person name="McDonald S.M."/>
            <person name="Parker M.S."/>
            <person name="Rombauts S."/>
            <person name="Salamov A."/>
            <person name="Von Dassow P."/>
            <person name="Badger J.H."/>
            <person name="Coutinho P.M."/>
            <person name="Demir E."/>
            <person name="Dubchak I."/>
            <person name="Gentemann C."/>
            <person name="Eikrem W."/>
            <person name="Gready J.E."/>
            <person name="John U."/>
            <person name="Lanier W."/>
            <person name="Lindquist E.A."/>
            <person name="Lucas S."/>
            <person name="Mayer K.F."/>
            <person name="Moreau H."/>
            <person name="Not F."/>
            <person name="Otillar R."/>
            <person name="Panaud O."/>
            <person name="Pangilinan J."/>
            <person name="Paulsen I."/>
            <person name="Piegu B."/>
            <person name="Poliakov A."/>
            <person name="Robbens S."/>
            <person name="Schmutz J."/>
            <person name="Toulza E."/>
            <person name="Wyss T."/>
            <person name="Zelensky A."/>
            <person name="Zhou K."/>
            <person name="Armbrust E.V."/>
            <person name="Bhattacharya D."/>
            <person name="Goodenough U.W."/>
            <person name="Van de Peer Y."/>
            <person name="Grigoriev I.V."/>
        </authorList>
    </citation>
    <scope>NUCLEOTIDE SEQUENCE [LARGE SCALE GENOMIC DNA]</scope>
    <source>
        <strain evidence="6">RCC299 / NOUM17</strain>
    </source>
</reference>
<keyword evidence="1 2" id="KW-0175">Coiled coil</keyword>
<dbReference type="OMA" id="CADKKRV"/>
<dbReference type="STRING" id="296587.C1EBE9"/>
<name>C1EBE9_MICCC</name>
<dbReference type="OrthoDB" id="10264298at2759"/>
<dbReference type="RefSeq" id="XP_002504112.1">
    <property type="nucleotide sequence ID" value="XM_002504066.1"/>
</dbReference>
<dbReference type="EMBL" id="CP001328">
    <property type="protein sequence ID" value="ACO65370.1"/>
    <property type="molecule type" value="Genomic_DNA"/>
</dbReference>
<evidence type="ECO:0000259" key="4">
    <source>
        <dbReference type="Pfam" id="PF13863"/>
    </source>
</evidence>
<dbReference type="GeneID" id="8245053"/>
<dbReference type="KEGG" id="mis:MICPUN_60406"/>
<dbReference type="InParanoid" id="C1EBE9"/>
<sequence>MGPAAKDDVEHTMVLEHVNPTTRLLEKRRLMRETEETLDARKAEYKLKEQGFKRREEALKRKDLELQESLVRFSKFLQENDAKRTAAERKAAEEIKLRLQKEMEIRELTRMQENLRNDLDDAKDEVGRNLRYERYLTTVLEAPDGSYGEIQDLLNRHKTLRVTNEDLRARDAALNADADATRARLHAYTKRMTDERLNLNNDIAKLKKRLEAATLEVERARKASAADQQSSRNRTLEHGRAVAAAENLFQRCRQRSNATTWVTWGRW</sequence>
<feature type="region of interest" description="Disordered" evidence="3">
    <location>
        <begin position="219"/>
        <end position="238"/>
    </location>
</feature>
<dbReference type="Pfam" id="PF13863">
    <property type="entry name" value="DUF4200"/>
    <property type="match status" value="1"/>
</dbReference>
<organism evidence="5 6">
    <name type="scientific">Micromonas commoda (strain RCC299 / NOUM17 / CCMP2709)</name>
    <name type="common">Picoplanktonic green alga</name>
    <dbReference type="NCBI Taxonomy" id="296587"/>
    <lineage>
        <taxon>Eukaryota</taxon>
        <taxon>Viridiplantae</taxon>
        <taxon>Chlorophyta</taxon>
        <taxon>Mamiellophyceae</taxon>
        <taxon>Mamiellales</taxon>
        <taxon>Mamiellaceae</taxon>
        <taxon>Micromonas</taxon>
    </lineage>
</organism>
<dbReference type="Proteomes" id="UP000002009">
    <property type="component" value="Chromosome 7"/>
</dbReference>
<dbReference type="InterPro" id="IPR025252">
    <property type="entry name" value="DUF4200"/>
</dbReference>
<gene>
    <name evidence="5" type="ORF">MICPUN_60406</name>
</gene>
<evidence type="ECO:0000313" key="6">
    <source>
        <dbReference type="Proteomes" id="UP000002009"/>
    </source>
</evidence>
<protein>
    <recommendedName>
        <fullName evidence="4">DUF4200 domain-containing protein</fullName>
    </recommendedName>
</protein>
<feature type="coiled-coil region" evidence="2">
    <location>
        <begin position="82"/>
        <end position="125"/>
    </location>
</feature>
<feature type="domain" description="DUF4200" evidence="4">
    <location>
        <begin position="24"/>
        <end position="141"/>
    </location>
</feature>
<keyword evidence="6" id="KW-1185">Reference proteome</keyword>
<dbReference type="eggNOG" id="ENOG502QRZS">
    <property type="taxonomic scope" value="Eukaryota"/>
</dbReference>
<evidence type="ECO:0000256" key="3">
    <source>
        <dbReference type="SAM" id="MobiDB-lite"/>
    </source>
</evidence>
<evidence type="ECO:0000256" key="1">
    <source>
        <dbReference type="ARBA" id="ARBA00023054"/>
    </source>
</evidence>
<dbReference type="PANTHER" id="PTHR21683">
    <property type="entry name" value="COILED-COIL DOMAIN-CONTAINING PROTEIN 42 LIKE-2-LIKE-RELATED"/>
    <property type="match status" value="1"/>
</dbReference>
<accession>C1EBE9</accession>